<dbReference type="Gramene" id="OIT00537">
    <property type="protein sequence ID" value="OIT00537"/>
    <property type="gene ID" value="A4A49_60071"/>
</dbReference>
<organism evidence="1 2">
    <name type="scientific">Nicotiana attenuata</name>
    <name type="common">Coyote tobacco</name>
    <dbReference type="NCBI Taxonomy" id="49451"/>
    <lineage>
        <taxon>Eukaryota</taxon>
        <taxon>Viridiplantae</taxon>
        <taxon>Streptophyta</taxon>
        <taxon>Embryophyta</taxon>
        <taxon>Tracheophyta</taxon>
        <taxon>Spermatophyta</taxon>
        <taxon>Magnoliopsida</taxon>
        <taxon>eudicotyledons</taxon>
        <taxon>Gunneridae</taxon>
        <taxon>Pentapetalae</taxon>
        <taxon>asterids</taxon>
        <taxon>lamiids</taxon>
        <taxon>Solanales</taxon>
        <taxon>Solanaceae</taxon>
        <taxon>Nicotianoideae</taxon>
        <taxon>Nicotianeae</taxon>
        <taxon>Nicotiana</taxon>
    </lineage>
</organism>
<evidence type="ECO:0000313" key="1">
    <source>
        <dbReference type="EMBL" id="OIT00537.1"/>
    </source>
</evidence>
<dbReference type="AlphaFoldDB" id="A0A1J6IZP6"/>
<proteinExistence type="predicted"/>
<reference evidence="1" key="1">
    <citation type="submission" date="2016-11" db="EMBL/GenBank/DDBJ databases">
        <title>The genome of Nicotiana attenuata.</title>
        <authorList>
            <person name="Xu S."/>
            <person name="Brockmoeller T."/>
            <person name="Gaquerel E."/>
            <person name="Navarro A."/>
            <person name="Kuhl H."/>
            <person name="Gase K."/>
            <person name="Ling Z."/>
            <person name="Zhou W."/>
            <person name="Kreitzer C."/>
            <person name="Stanke M."/>
            <person name="Tang H."/>
            <person name="Lyons E."/>
            <person name="Pandey P."/>
            <person name="Pandey S.P."/>
            <person name="Timmermann B."/>
            <person name="Baldwin I.T."/>
        </authorList>
    </citation>
    <scope>NUCLEOTIDE SEQUENCE [LARGE SCALE GENOMIC DNA]</scope>
    <source>
        <strain evidence="1">UT</strain>
    </source>
</reference>
<comment type="caution">
    <text evidence="1">The sequence shown here is derived from an EMBL/GenBank/DDBJ whole genome shotgun (WGS) entry which is preliminary data.</text>
</comment>
<dbReference type="EMBL" id="MJEQ01037189">
    <property type="protein sequence ID" value="OIT00537.1"/>
    <property type="molecule type" value="Genomic_DNA"/>
</dbReference>
<gene>
    <name evidence="1" type="ORF">A4A49_60071</name>
</gene>
<protein>
    <recommendedName>
        <fullName evidence="3">Retrovirus-related pol polyprotein from transposon tnt 1-94</fullName>
    </recommendedName>
</protein>
<feature type="non-terminal residue" evidence="1">
    <location>
        <position position="101"/>
    </location>
</feature>
<evidence type="ECO:0000313" key="2">
    <source>
        <dbReference type="Proteomes" id="UP000187609"/>
    </source>
</evidence>
<name>A0A1J6IZP6_NICAT</name>
<evidence type="ECO:0008006" key="3">
    <source>
        <dbReference type="Google" id="ProtNLM"/>
    </source>
</evidence>
<sequence>LRKSARTTKEPVWLQDYICNSRRRTVLQYPMHNYLTHAGFSVKHQSYLSKITSIREPLSYEEAASDPKWLDAMQKELNALKDNSTWTMVDLPAGKTPIGCK</sequence>
<dbReference type="Proteomes" id="UP000187609">
    <property type="component" value="Unassembled WGS sequence"/>
</dbReference>
<feature type="non-terminal residue" evidence="1">
    <location>
        <position position="1"/>
    </location>
</feature>
<accession>A0A1J6IZP6</accession>
<keyword evidence="2" id="KW-1185">Reference proteome</keyword>